<evidence type="ECO:0000256" key="1">
    <source>
        <dbReference type="ARBA" id="ARBA00004236"/>
    </source>
</evidence>
<dbReference type="OrthoDB" id="1954652at2"/>
<reference evidence="7 8" key="1">
    <citation type="journal article" date="2010" name="Stand. Genomic Sci.">
        <title>Complete genome sequence of Ilyobacter polytropus type strain (CuHbu1).</title>
        <authorList>
            <person name="Sikorski J."/>
            <person name="Chertkov O."/>
            <person name="Lapidus A."/>
            <person name="Nolan M."/>
            <person name="Lucas S."/>
            <person name="Del Rio T.G."/>
            <person name="Tice H."/>
            <person name="Cheng J.F."/>
            <person name="Tapia R."/>
            <person name="Han C."/>
            <person name="Goodwin L."/>
            <person name="Pitluck S."/>
            <person name="Liolios K."/>
            <person name="Ivanova N."/>
            <person name="Mavromatis K."/>
            <person name="Mikhailova N."/>
            <person name="Pati A."/>
            <person name="Chen A."/>
            <person name="Palaniappan K."/>
            <person name="Land M."/>
            <person name="Hauser L."/>
            <person name="Chang Y.J."/>
            <person name="Jeffries C.D."/>
            <person name="Brambilla E."/>
            <person name="Yasawong M."/>
            <person name="Rohde M."/>
            <person name="Pukall R."/>
            <person name="Spring S."/>
            <person name="Goker M."/>
            <person name="Woyke T."/>
            <person name="Bristow J."/>
            <person name="Eisen J.A."/>
            <person name="Markowitz V."/>
            <person name="Hugenholtz P."/>
            <person name="Kyrpides N.C."/>
            <person name="Klenk H.P."/>
        </authorList>
    </citation>
    <scope>NUCLEOTIDE SEQUENCE [LARGE SCALE GENOMIC DNA]</scope>
    <source>
        <strain evidence="8">ATCC 51220 / DSM 2926 / LMG 16218 / CuHBu1</strain>
    </source>
</reference>
<keyword evidence="8" id="KW-1185">Reference proteome</keyword>
<dbReference type="KEGG" id="ipo:Ilyop_0298"/>
<accession>E3HAT6</accession>
<dbReference type="AlphaFoldDB" id="E3HAT6"/>
<protein>
    <submittedName>
        <fullName evidence="7">Sodium pump decarboxylase, gamma subunit</fullName>
    </submittedName>
</protein>
<feature type="transmembrane region" description="Helical" evidence="6">
    <location>
        <begin position="25"/>
        <end position="50"/>
    </location>
</feature>
<proteinExistence type="predicted"/>
<comment type="subcellular location">
    <subcellularLocation>
        <location evidence="1">Cell membrane</location>
    </subcellularLocation>
</comment>
<evidence type="ECO:0000256" key="3">
    <source>
        <dbReference type="ARBA" id="ARBA00022692"/>
    </source>
</evidence>
<evidence type="ECO:0000313" key="7">
    <source>
        <dbReference type="EMBL" id="ADO82087.1"/>
    </source>
</evidence>
<dbReference type="eggNOG" id="COG3630">
    <property type="taxonomic scope" value="Bacteria"/>
</dbReference>
<dbReference type="RefSeq" id="WP_013386758.1">
    <property type="nucleotide sequence ID" value="NC_014632.1"/>
</dbReference>
<evidence type="ECO:0000256" key="2">
    <source>
        <dbReference type="ARBA" id="ARBA00022475"/>
    </source>
</evidence>
<keyword evidence="3 6" id="KW-0812">Transmembrane</keyword>
<gene>
    <name evidence="7" type="ordered locus">Ilyop_0298</name>
</gene>
<keyword evidence="5 6" id="KW-0472">Membrane</keyword>
<evidence type="ECO:0000313" key="8">
    <source>
        <dbReference type="Proteomes" id="UP000006875"/>
    </source>
</evidence>
<dbReference type="GO" id="GO:0005886">
    <property type="term" value="C:plasma membrane"/>
    <property type="evidence" value="ECO:0007669"/>
    <property type="project" value="UniProtKB-SubCell"/>
</dbReference>
<name>E3HAT6_ILYPC</name>
<dbReference type="Pfam" id="PF04277">
    <property type="entry name" value="OAD_gamma"/>
    <property type="match status" value="1"/>
</dbReference>
<keyword evidence="4 6" id="KW-1133">Transmembrane helix</keyword>
<organism evidence="7 8">
    <name type="scientific">Ilyobacter polytropus (strain ATCC 51220 / DSM 2926 / LMG 16218 / CuHBu1)</name>
    <dbReference type="NCBI Taxonomy" id="572544"/>
    <lineage>
        <taxon>Bacteria</taxon>
        <taxon>Fusobacteriati</taxon>
        <taxon>Fusobacteriota</taxon>
        <taxon>Fusobacteriia</taxon>
        <taxon>Fusobacteriales</taxon>
        <taxon>Fusobacteriaceae</taxon>
        <taxon>Ilyobacter</taxon>
    </lineage>
</organism>
<evidence type="ECO:0000256" key="6">
    <source>
        <dbReference type="SAM" id="Phobius"/>
    </source>
</evidence>
<dbReference type="GO" id="GO:0036376">
    <property type="term" value="P:sodium ion export across plasma membrane"/>
    <property type="evidence" value="ECO:0007669"/>
    <property type="project" value="InterPro"/>
</dbReference>
<evidence type="ECO:0000256" key="5">
    <source>
        <dbReference type="ARBA" id="ARBA00023136"/>
    </source>
</evidence>
<dbReference type="EMBL" id="CP002281">
    <property type="protein sequence ID" value="ADO82087.1"/>
    <property type="molecule type" value="Genomic_DNA"/>
</dbReference>
<dbReference type="HOGENOM" id="CLU_156431_0_0_0"/>
<dbReference type="InterPro" id="IPR005899">
    <property type="entry name" value="Na_pump_deCOase"/>
</dbReference>
<dbReference type="GO" id="GO:0015081">
    <property type="term" value="F:sodium ion transmembrane transporter activity"/>
    <property type="evidence" value="ECO:0007669"/>
    <property type="project" value="InterPro"/>
</dbReference>
<evidence type="ECO:0000256" key="4">
    <source>
        <dbReference type="ARBA" id="ARBA00022989"/>
    </source>
</evidence>
<dbReference type="STRING" id="572544.Ilyop_0298"/>
<dbReference type="Proteomes" id="UP000006875">
    <property type="component" value="Chromosome"/>
</dbReference>
<dbReference type="NCBIfam" id="TIGR01195">
    <property type="entry name" value="oadG_fam"/>
    <property type="match status" value="1"/>
</dbReference>
<sequence>MNITELMTLFSNPENIKTLDMGDKMMGVGVTVILGMGITVTALIFIQFLIGMMTKLMAEKPKPAAVTEETPKAPLKPDVNDPELMAAISAAVAAKMGISNDKIVKTVVEKR</sequence>
<keyword evidence="2" id="KW-1003">Cell membrane</keyword>